<reference evidence="1 2" key="1">
    <citation type="submission" date="2019-10" db="EMBL/GenBank/DDBJ databases">
        <authorList>
            <person name="Karimi E."/>
        </authorList>
    </citation>
    <scope>NUCLEOTIDE SEQUENCE [LARGE SCALE GENOMIC DNA]</scope>
    <source>
        <strain evidence="1">Acinetobacter sp. 8BE</strain>
    </source>
</reference>
<dbReference type="AlphaFoldDB" id="A0A653K5E0"/>
<organism evidence="1 2">
    <name type="scientific">Acinetobacter proteolyticus</name>
    <dbReference type="NCBI Taxonomy" id="1776741"/>
    <lineage>
        <taxon>Bacteria</taxon>
        <taxon>Pseudomonadati</taxon>
        <taxon>Pseudomonadota</taxon>
        <taxon>Gammaproteobacteria</taxon>
        <taxon>Moraxellales</taxon>
        <taxon>Moraxellaceae</taxon>
        <taxon>Acinetobacter</taxon>
    </lineage>
</organism>
<evidence type="ECO:0000313" key="1">
    <source>
        <dbReference type="EMBL" id="VXA56070.1"/>
    </source>
</evidence>
<name>A0A653K5E0_9GAMM</name>
<sequence>MSGLYKNNFIDFVLILIKAISLTHYLSEAISEYGLACICIDKRKR</sequence>
<dbReference type="Proteomes" id="UP000430404">
    <property type="component" value="Unassembled WGS sequence"/>
</dbReference>
<evidence type="ECO:0000313" key="2">
    <source>
        <dbReference type="Proteomes" id="UP000430404"/>
    </source>
</evidence>
<proteinExistence type="predicted"/>
<accession>A0A653K5E0</accession>
<dbReference type="EMBL" id="CABWKZ010000020">
    <property type="protein sequence ID" value="VXA56070.1"/>
    <property type="molecule type" value="Genomic_DNA"/>
</dbReference>
<protein>
    <submittedName>
        <fullName evidence="1">Uncharacterized protein</fullName>
    </submittedName>
</protein>
<gene>
    <name evidence="1" type="ORF">ACI8B_270021</name>
</gene>